<keyword evidence="1" id="KW-0540">Nuclease</keyword>
<dbReference type="CDD" id="cd06127">
    <property type="entry name" value="DEDDh"/>
    <property type="match status" value="1"/>
</dbReference>
<protein>
    <submittedName>
        <fullName evidence="7">DNA polymerase-3 subunit epsilon</fullName>
    </submittedName>
</protein>
<sequence length="223" mass="26056">MKNFFEKWKTILFDFLTITKKPIDESLLHSVENTRFVVLDTETTGFDYDNDRMLCIGAITLKDGVIAISESFEMYIHQEHYDKSSVQIHGILRDLVMEKPSELEVLQQFLTFLGDSIIIAHHTIFDITMINRALERNGLPLLTNKTLDTAFLYKKTLIRSNILEYKDHYALDDLADKFDISKKDRHTAMGDAYITAIAFLKIVKKLKEKKRKGEFLLKDLFYY</sequence>
<dbReference type="InterPro" id="IPR006054">
    <property type="entry name" value="DnaQ"/>
</dbReference>
<dbReference type="GO" id="GO:0008408">
    <property type="term" value="F:3'-5' exonuclease activity"/>
    <property type="evidence" value="ECO:0007669"/>
    <property type="project" value="TreeGrafter"/>
</dbReference>
<dbReference type="EMBL" id="QUNI01000001">
    <property type="protein sequence ID" value="REH01798.1"/>
    <property type="molecule type" value="Genomic_DNA"/>
</dbReference>
<dbReference type="PANTHER" id="PTHR30231">
    <property type="entry name" value="DNA POLYMERASE III SUBUNIT EPSILON"/>
    <property type="match status" value="1"/>
</dbReference>
<feature type="domain" description="Exonuclease" evidence="6">
    <location>
        <begin position="35"/>
        <end position="208"/>
    </location>
</feature>
<comment type="caution">
    <text evidence="7">The sequence shown here is derived from an EMBL/GenBank/DDBJ whole genome shotgun (WGS) entry which is preliminary data.</text>
</comment>
<reference evidence="7 8" key="1">
    <citation type="submission" date="2018-08" db="EMBL/GenBank/DDBJ databases">
        <title>Genomic Encyclopedia of Archaeal and Bacterial Type Strains, Phase II (KMG-II): from individual species to whole genera.</title>
        <authorList>
            <person name="Goeker M."/>
        </authorList>
    </citation>
    <scope>NUCLEOTIDE SEQUENCE [LARGE SCALE GENOMIC DNA]</scope>
    <source>
        <strain evidence="7 8">DSM 100880</strain>
    </source>
</reference>
<dbReference type="Pfam" id="PF00929">
    <property type="entry name" value="RNase_T"/>
    <property type="match status" value="1"/>
</dbReference>
<dbReference type="SUPFAM" id="SSF53098">
    <property type="entry name" value="Ribonuclease H-like"/>
    <property type="match status" value="1"/>
</dbReference>
<dbReference type="InterPro" id="IPR036397">
    <property type="entry name" value="RNaseH_sf"/>
</dbReference>
<dbReference type="RefSeq" id="WP_115809596.1">
    <property type="nucleotide sequence ID" value="NZ_QUNI01000001.1"/>
</dbReference>
<name>A0A3E0EUE8_9FLAO</name>
<dbReference type="InterPro" id="IPR012337">
    <property type="entry name" value="RNaseH-like_sf"/>
</dbReference>
<evidence type="ECO:0000256" key="1">
    <source>
        <dbReference type="ARBA" id="ARBA00022722"/>
    </source>
</evidence>
<organism evidence="7 8">
    <name type="scientific">Flavobacterium aquicola</name>
    <dbReference type="NCBI Taxonomy" id="1682742"/>
    <lineage>
        <taxon>Bacteria</taxon>
        <taxon>Pseudomonadati</taxon>
        <taxon>Bacteroidota</taxon>
        <taxon>Flavobacteriia</taxon>
        <taxon>Flavobacteriales</taxon>
        <taxon>Flavobacteriaceae</taxon>
        <taxon>Flavobacterium</taxon>
    </lineage>
</organism>
<dbReference type="GO" id="GO:0003887">
    <property type="term" value="F:DNA-directed DNA polymerase activity"/>
    <property type="evidence" value="ECO:0007669"/>
    <property type="project" value="InterPro"/>
</dbReference>
<dbReference type="InterPro" id="IPR013520">
    <property type="entry name" value="Ribonucl_H"/>
</dbReference>
<dbReference type="Gene3D" id="3.30.420.10">
    <property type="entry name" value="Ribonuclease H-like superfamily/Ribonuclease H"/>
    <property type="match status" value="1"/>
</dbReference>
<dbReference type="NCBIfam" id="TIGR00573">
    <property type="entry name" value="dnaq"/>
    <property type="match status" value="1"/>
</dbReference>
<accession>A0A3E0EUE8</accession>
<dbReference type="SMART" id="SM00479">
    <property type="entry name" value="EXOIII"/>
    <property type="match status" value="1"/>
</dbReference>
<keyword evidence="2" id="KW-0378">Hydrolase</keyword>
<proteinExistence type="predicted"/>
<comment type="function">
    <text evidence="4">DNA polymerase III is a complex, multichain enzyme responsible for most of the replicative synthesis in bacteria. The epsilon subunit contain the editing function and is a proofreading 3'-5' exonuclease.</text>
</comment>
<dbReference type="GO" id="GO:0003677">
    <property type="term" value="F:DNA binding"/>
    <property type="evidence" value="ECO:0007669"/>
    <property type="project" value="InterPro"/>
</dbReference>
<gene>
    <name evidence="7" type="ORF">C8P67_101281</name>
</gene>
<evidence type="ECO:0000256" key="3">
    <source>
        <dbReference type="ARBA" id="ARBA00022839"/>
    </source>
</evidence>
<dbReference type="GO" id="GO:0005829">
    <property type="term" value="C:cytosol"/>
    <property type="evidence" value="ECO:0007669"/>
    <property type="project" value="TreeGrafter"/>
</dbReference>
<evidence type="ECO:0000313" key="7">
    <source>
        <dbReference type="EMBL" id="REH01798.1"/>
    </source>
</evidence>
<dbReference type="OrthoDB" id="9803913at2"/>
<evidence type="ECO:0000256" key="5">
    <source>
        <dbReference type="ARBA" id="ARBA00026073"/>
    </source>
</evidence>
<keyword evidence="3" id="KW-0269">Exonuclease</keyword>
<dbReference type="AlphaFoldDB" id="A0A3E0EUE8"/>
<dbReference type="FunFam" id="3.30.420.10:FF:000045">
    <property type="entry name" value="3'-5' exonuclease DinG"/>
    <property type="match status" value="1"/>
</dbReference>
<evidence type="ECO:0000313" key="8">
    <source>
        <dbReference type="Proteomes" id="UP000257136"/>
    </source>
</evidence>
<dbReference type="PANTHER" id="PTHR30231:SF4">
    <property type="entry name" value="PROTEIN NEN2"/>
    <property type="match status" value="1"/>
</dbReference>
<dbReference type="GO" id="GO:0006260">
    <property type="term" value="P:DNA replication"/>
    <property type="evidence" value="ECO:0007669"/>
    <property type="project" value="InterPro"/>
</dbReference>
<comment type="subunit">
    <text evidence="5">DNA polymerase III contains a core (composed of alpha, epsilon and theta chains) that associates with a tau subunit. This core dimerizes to form the POLIII' complex. PolIII' associates with the gamma complex (composed of gamma, delta, delta', psi and chi chains) and with the beta chain to form the complete DNA polymerase III complex.</text>
</comment>
<evidence type="ECO:0000256" key="4">
    <source>
        <dbReference type="ARBA" id="ARBA00025483"/>
    </source>
</evidence>
<evidence type="ECO:0000259" key="6">
    <source>
        <dbReference type="SMART" id="SM00479"/>
    </source>
</evidence>
<dbReference type="Proteomes" id="UP000257136">
    <property type="component" value="Unassembled WGS sequence"/>
</dbReference>
<keyword evidence="8" id="KW-1185">Reference proteome</keyword>
<evidence type="ECO:0000256" key="2">
    <source>
        <dbReference type="ARBA" id="ARBA00022801"/>
    </source>
</evidence>